<dbReference type="InterPro" id="IPR044775">
    <property type="entry name" value="MFS_ERD6/Tret1-like"/>
</dbReference>
<dbReference type="InterPro" id="IPR020846">
    <property type="entry name" value="MFS_dom"/>
</dbReference>
<feature type="transmembrane region" description="Helical" evidence="8">
    <location>
        <begin position="284"/>
        <end position="303"/>
    </location>
</feature>
<dbReference type="PANTHER" id="PTHR48021">
    <property type="match status" value="1"/>
</dbReference>
<keyword evidence="7 8" id="KW-0472">Membrane</keyword>
<dbReference type="Proteomes" id="UP000818029">
    <property type="component" value="Chromosome A11"/>
</dbReference>
<evidence type="ECO:0000256" key="6">
    <source>
        <dbReference type="ARBA" id="ARBA00022989"/>
    </source>
</evidence>
<feature type="transmembrane region" description="Helical" evidence="8">
    <location>
        <begin position="79"/>
        <end position="103"/>
    </location>
</feature>
<name>A0ABM2YZ57_GOSHI</name>
<evidence type="ECO:0000256" key="4">
    <source>
        <dbReference type="ARBA" id="ARBA00022597"/>
    </source>
</evidence>
<dbReference type="PRINTS" id="PR00171">
    <property type="entry name" value="SUGRTRNSPORT"/>
</dbReference>
<evidence type="ECO:0000256" key="8">
    <source>
        <dbReference type="SAM" id="Phobius"/>
    </source>
</evidence>
<dbReference type="PROSITE" id="PS50850">
    <property type="entry name" value="MFS"/>
    <property type="match status" value="1"/>
</dbReference>
<protein>
    <submittedName>
        <fullName evidence="11">Sugar transporter ERD6-like 15 isoform X3</fullName>
    </submittedName>
</protein>
<feature type="transmembrane region" description="Helical" evidence="8">
    <location>
        <begin position="380"/>
        <end position="404"/>
    </location>
</feature>
<keyword evidence="5 8" id="KW-0812">Transmembrane</keyword>
<organism evidence="10 11">
    <name type="scientific">Gossypium hirsutum</name>
    <name type="common">Upland cotton</name>
    <name type="synonym">Gossypium mexicanum</name>
    <dbReference type="NCBI Taxonomy" id="3635"/>
    <lineage>
        <taxon>Eukaryota</taxon>
        <taxon>Viridiplantae</taxon>
        <taxon>Streptophyta</taxon>
        <taxon>Embryophyta</taxon>
        <taxon>Tracheophyta</taxon>
        <taxon>Spermatophyta</taxon>
        <taxon>Magnoliopsida</taxon>
        <taxon>eudicotyledons</taxon>
        <taxon>Gunneridae</taxon>
        <taxon>Pentapetalae</taxon>
        <taxon>rosids</taxon>
        <taxon>malvids</taxon>
        <taxon>Malvales</taxon>
        <taxon>Malvaceae</taxon>
        <taxon>Malvoideae</taxon>
        <taxon>Gossypium</taxon>
    </lineage>
</organism>
<dbReference type="Gene3D" id="1.20.1250.20">
    <property type="entry name" value="MFS general substrate transporter like domains"/>
    <property type="match status" value="1"/>
</dbReference>
<dbReference type="InterPro" id="IPR005828">
    <property type="entry name" value="MFS_sugar_transport-like"/>
</dbReference>
<evidence type="ECO:0000256" key="3">
    <source>
        <dbReference type="ARBA" id="ARBA00022448"/>
    </source>
</evidence>
<feature type="transmembrane region" description="Helical" evidence="8">
    <location>
        <begin position="347"/>
        <end position="368"/>
    </location>
</feature>
<evidence type="ECO:0000256" key="7">
    <source>
        <dbReference type="ARBA" id="ARBA00023136"/>
    </source>
</evidence>
<feature type="transmembrane region" description="Helical" evidence="8">
    <location>
        <begin position="198"/>
        <end position="219"/>
    </location>
</feature>
<dbReference type="GeneID" id="107955813"/>
<evidence type="ECO:0000313" key="11">
    <source>
        <dbReference type="RefSeq" id="XP_040935767.1"/>
    </source>
</evidence>
<reference evidence="11" key="2">
    <citation type="submission" date="2025-08" db="UniProtKB">
        <authorList>
            <consortium name="RefSeq"/>
        </authorList>
    </citation>
    <scope>IDENTIFICATION</scope>
</reference>
<evidence type="ECO:0000256" key="5">
    <source>
        <dbReference type="ARBA" id="ARBA00022692"/>
    </source>
</evidence>
<dbReference type="CDD" id="cd17358">
    <property type="entry name" value="MFS_GLUT6_8_Class3_like"/>
    <property type="match status" value="1"/>
</dbReference>
<keyword evidence="6 8" id="KW-1133">Transmembrane helix</keyword>
<feature type="transmembrane region" description="Helical" evidence="8">
    <location>
        <begin position="441"/>
        <end position="462"/>
    </location>
</feature>
<reference evidence="10" key="1">
    <citation type="journal article" date="2020" name="Nat. Genet.">
        <title>Genomic diversifications of five Gossypium allopolyploid species and their impact on cotton improvement.</title>
        <authorList>
            <person name="Chen Z.J."/>
            <person name="Sreedasyam A."/>
            <person name="Ando A."/>
            <person name="Song Q."/>
            <person name="De Santiago L.M."/>
            <person name="Hulse-Kemp A.M."/>
            <person name="Ding M."/>
            <person name="Ye W."/>
            <person name="Kirkbride R.C."/>
            <person name="Jenkins J."/>
            <person name="Plott C."/>
            <person name="Lovell J."/>
            <person name="Lin Y.M."/>
            <person name="Vaughn R."/>
            <person name="Liu B."/>
            <person name="Simpson S."/>
            <person name="Scheffler B.E."/>
            <person name="Wen L."/>
            <person name="Saski C.A."/>
            <person name="Grover C.E."/>
            <person name="Hu G."/>
            <person name="Conover J.L."/>
            <person name="Carlson J.W."/>
            <person name="Shu S."/>
            <person name="Boston L.B."/>
            <person name="Williams M."/>
            <person name="Peterson D.G."/>
            <person name="McGee K."/>
            <person name="Jones D.C."/>
            <person name="Wendel J.F."/>
            <person name="Stelly D.M."/>
            <person name="Grimwood J."/>
            <person name="Schmutz J."/>
        </authorList>
    </citation>
    <scope>NUCLEOTIDE SEQUENCE [LARGE SCALE GENOMIC DNA]</scope>
    <source>
        <strain evidence="10">cv. TM-1</strain>
    </source>
</reference>
<feature type="domain" description="Major facilitator superfamily (MFS) profile" evidence="9">
    <location>
        <begin position="48"/>
        <end position="469"/>
    </location>
</feature>
<feature type="transmembrane region" description="Helical" evidence="8">
    <location>
        <begin position="46"/>
        <end position="67"/>
    </location>
</feature>
<dbReference type="InterPro" id="IPR005829">
    <property type="entry name" value="Sugar_transporter_CS"/>
</dbReference>
<proteinExistence type="inferred from homology"/>
<dbReference type="InterPro" id="IPR050549">
    <property type="entry name" value="MFS_Trehalose_Transporter"/>
</dbReference>
<evidence type="ECO:0000313" key="10">
    <source>
        <dbReference type="Proteomes" id="UP000818029"/>
    </source>
</evidence>
<comment type="subcellular location">
    <subcellularLocation>
        <location evidence="1">Membrane</location>
        <topology evidence="1">Multi-pass membrane protein</topology>
    </subcellularLocation>
</comment>
<feature type="transmembrane region" description="Helical" evidence="8">
    <location>
        <begin position="174"/>
        <end position="192"/>
    </location>
</feature>
<dbReference type="InterPro" id="IPR036259">
    <property type="entry name" value="MFS_trans_sf"/>
</dbReference>
<comment type="similarity">
    <text evidence="2">Belongs to the major facilitator superfamily. Sugar transporter (TC 2.A.1.1) family.</text>
</comment>
<dbReference type="SUPFAM" id="SSF103473">
    <property type="entry name" value="MFS general substrate transporter"/>
    <property type="match status" value="1"/>
</dbReference>
<accession>A0ABM2YZ57</accession>
<feature type="transmembrane region" description="Helical" evidence="8">
    <location>
        <begin position="309"/>
        <end position="335"/>
    </location>
</feature>
<keyword evidence="3" id="KW-0813">Transport</keyword>
<evidence type="ECO:0000259" key="9">
    <source>
        <dbReference type="PROSITE" id="PS50850"/>
    </source>
</evidence>
<gene>
    <name evidence="11" type="primary">LOC107955813</name>
</gene>
<dbReference type="PROSITE" id="PS00216">
    <property type="entry name" value="SUGAR_TRANSPORT_1"/>
    <property type="match status" value="1"/>
</dbReference>
<evidence type="ECO:0000256" key="1">
    <source>
        <dbReference type="ARBA" id="ARBA00004141"/>
    </source>
</evidence>
<feature type="transmembrane region" description="Helical" evidence="8">
    <location>
        <begin position="145"/>
        <end position="162"/>
    </location>
</feature>
<keyword evidence="10" id="KW-1185">Reference proteome</keyword>
<dbReference type="Pfam" id="PF00083">
    <property type="entry name" value="Sugar_tr"/>
    <property type="match status" value="1"/>
</dbReference>
<dbReference type="PANTHER" id="PTHR48021:SF56">
    <property type="entry name" value="SUGAR TRANSPORTER ERD6-LIKE 14"/>
    <property type="match status" value="1"/>
</dbReference>
<sequence>MEQQRKEATERLLSSQGHDNLFYSEENDGVGVGDGGLVAVSNFTSILGLSILTAACITFGFGCAIGYSSPTQSSIMEDLGLSVAEFSLFGSILSIGSLIGAAISGKITDLFGRKLTMWILNLFYIGGWLAIAFTKAPWLLNLGRISLGFTNGISGYLAPIYIAEITTKHVRVRFTTILQVMVGSGASFMYVVGSLVHWRTLALLATIPGLLQLLLIFFIPESPRWLANVGREKELEAALLCLRGDKADISDEATEIKNHVESLKSFSRGGIVVDIFQKKYVRPLLTVVGMMVLTNLGGINAFVYYSGAIFVSAGISSMVGLITLAATQTVVGILSSTIIDKLGRRPLLLVSSAGLCFSSFLTGVTFFLKDFNWWDQGSPILAFIGLLMYMGSYALSAGLPGLLVSELFPINVKGSAGSICNFMGNSTGRVVGYYFNFLTEWSSAGIFFTFSAFCCANFILIATMVPETKGRTLEEIQASITPSSD</sequence>
<dbReference type="InterPro" id="IPR003663">
    <property type="entry name" value="Sugar/inositol_transpt"/>
</dbReference>
<dbReference type="RefSeq" id="XP_040935767.1">
    <property type="nucleotide sequence ID" value="XM_041079833.1"/>
</dbReference>
<keyword evidence="4" id="KW-0762">Sugar transport</keyword>
<feature type="transmembrane region" description="Helical" evidence="8">
    <location>
        <begin position="115"/>
        <end position="133"/>
    </location>
</feature>
<evidence type="ECO:0000256" key="2">
    <source>
        <dbReference type="ARBA" id="ARBA00010992"/>
    </source>
</evidence>